<dbReference type="InterPro" id="IPR005149">
    <property type="entry name" value="Tscrpt_reg_PadR_N"/>
</dbReference>
<dbReference type="RefSeq" id="WP_016184852.1">
    <property type="nucleotide sequence ID" value="NZ_ASWO01000001.1"/>
</dbReference>
<evidence type="ECO:0000313" key="3">
    <source>
        <dbReference type="EMBL" id="EOT87300.1"/>
    </source>
</evidence>
<dbReference type="InterPro" id="IPR036388">
    <property type="entry name" value="WH-like_DNA-bd_sf"/>
</dbReference>
<protein>
    <recommendedName>
        <fullName evidence="5">Transcription regulator PadR N-terminal domain-containing protein</fullName>
    </recommendedName>
</protein>
<dbReference type="OrthoDB" id="9783723at2"/>
<accession>S0PAM5</accession>
<proteinExistence type="predicted"/>
<dbReference type="EMBL" id="ASWO01000001">
    <property type="protein sequence ID" value="EOT87300.1"/>
    <property type="molecule type" value="Genomic_DNA"/>
</dbReference>
<reference evidence="3 4" key="1">
    <citation type="submission" date="2013-03" db="EMBL/GenBank/DDBJ databases">
        <title>The Genome Sequence of Enterococcus sulfureus ATCC_49903 (PacBio/Illumina hybrid assembly).</title>
        <authorList>
            <consortium name="The Broad Institute Genomics Platform"/>
            <consortium name="The Broad Institute Genome Sequencing Center for Infectious Disease"/>
            <person name="Earl A."/>
            <person name="Russ C."/>
            <person name="Gilmore M."/>
            <person name="Surin D."/>
            <person name="Walker B."/>
            <person name="Young S."/>
            <person name="Zeng Q."/>
            <person name="Gargeya S."/>
            <person name="Fitzgerald M."/>
            <person name="Haas B."/>
            <person name="Abouelleil A."/>
            <person name="Allen A.W."/>
            <person name="Alvarado L."/>
            <person name="Arachchi H.M."/>
            <person name="Berlin A.M."/>
            <person name="Chapman S.B."/>
            <person name="Gainer-Dewar J."/>
            <person name="Goldberg J."/>
            <person name="Griggs A."/>
            <person name="Gujja S."/>
            <person name="Hansen M."/>
            <person name="Howarth C."/>
            <person name="Imamovic A."/>
            <person name="Ireland A."/>
            <person name="Larimer J."/>
            <person name="McCowan C."/>
            <person name="Murphy C."/>
            <person name="Pearson M."/>
            <person name="Poon T.W."/>
            <person name="Priest M."/>
            <person name="Roberts A."/>
            <person name="Saif S."/>
            <person name="Shea T."/>
            <person name="Sisk P."/>
            <person name="Sykes S."/>
            <person name="Wortman J."/>
            <person name="Nusbaum C."/>
            <person name="Birren B."/>
        </authorList>
    </citation>
    <scope>NUCLEOTIDE SEQUENCE [LARGE SCALE GENOMIC DNA]</scope>
    <source>
        <strain evidence="3 4">ATCC 49903</strain>
    </source>
</reference>
<evidence type="ECO:0000313" key="4">
    <source>
        <dbReference type="Proteomes" id="UP000015961"/>
    </source>
</evidence>
<dbReference type="InterPro" id="IPR018309">
    <property type="entry name" value="Tscrpt_reg_PadR_C"/>
</dbReference>
<dbReference type="PATRIC" id="fig|1140003.3.peg.354"/>
<dbReference type="SUPFAM" id="SSF46785">
    <property type="entry name" value="Winged helix' DNA-binding domain"/>
    <property type="match status" value="1"/>
</dbReference>
<dbReference type="AlphaFoldDB" id="S0PAM5"/>
<gene>
    <name evidence="3" type="ORF">I573_00356</name>
</gene>
<sequence length="173" mass="20516">MSTISYVVLAMLVRKSLSGQEIKQYLQLFWEAHHSQIYPVLKKLRSEGLIEIVDTPDGKTKIYAITEAGKVSLKPWILEENKPPTQKDEFLAKLYALSLIDDSQVQHLIDNRKIYYLNLLEKYQRLYVPVEELGENRKKEFSRMLVINRKIRLCKEEVVWCEWAREQIEAYLR</sequence>
<evidence type="ECO:0008006" key="5">
    <source>
        <dbReference type="Google" id="ProtNLM"/>
    </source>
</evidence>
<name>S0PAM5_9ENTE</name>
<feature type="domain" description="Transcription regulator PadR N-terminal" evidence="1">
    <location>
        <begin position="8"/>
        <end position="74"/>
    </location>
</feature>
<evidence type="ECO:0000259" key="1">
    <source>
        <dbReference type="Pfam" id="PF03551"/>
    </source>
</evidence>
<dbReference type="PANTHER" id="PTHR43252:SF2">
    <property type="entry name" value="TRANSCRIPTION REGULATOR, PADR-LIKE FAMILY"/>
    <property type="match status" value="1"/>
</dbReference>
<evidence type="ECO:0000259" key="2">
    <source>
        <dbReference type="Pfam" id="PF10400"/>
    </source>
</evidence>
<comment type="caution">
    <text evidence="3">The sequence shown here is derived from an EMBL/GenBank/DDBJ whole genome shotgun (WGS) entry which is preliminary data.</text>
</comment>
<feature type="domain" description="Transcription regulator PadR C-terminal" evidence="2">
    <location>
        <begin position="87"/>
        <end position="168"/>
    </location>
</feature>
<dbReference type="InterPro" id="IPR036390">
    <property type="entry name" value="WH_DNA-bd_sf"/>
</dbReference>
<dbReference type="Proteomes" id="UP000015961">
    <property type="component" value="Unassembled WGS sequence"/>
</dbReference>
<dbReference type="eggNOG" id="COG1695">
    <property type="taxonomic scope" value="Bacteria"/>
</dbReference>
<organism evidence="3 4">
    <name type="scientific">Enterococcus sulfureus ATCC 49903</name>
    <dbReference type="NCBI Taxonomy" id="1140003"/>
    <lineage>
        <taxon>Bacteria</taxon>
        <taxon>Bacillati</taxon>
        <taxon>Bacillota</taxon>
        <taxon>Bacilli</taxon>
        <taxon>Lactobacillales</taxon>
        <taxon>Enterococcaceae</taxon>
        <taxon>Enterococcus</taxon>
    </lineage>
</organism>
<keyword evidence="4" id="KW-1185">Reference proteome</keyword>
<dbReference type="PANTHER" id="PTHR43252">
    <property type="entry name" value="TRANSCRIPTIONAL REGULATOR YQJI"/>
    <property type="match status" value="1"/>
</dbReference>
<dbReference type="STRING" id="1140003.OMY_00361"/>
<dbReference type="Gene3D" id="1.10.10.10">
    <property type="entry name" value="Winged helix-like DNA-binding domain superfamily/Winged helix DNA-binding domain"/>
    <property type="match status" value="1"/>
</dbReference>
<dbReference type="Gene3D" id="6.10.140.190">
    <property type="match status" value="1"/>
</dbReference>
<dbReference type="Pfam" id="PF03551">
    <property type="entry name" value="PadR"/>
    <property type="match status" value="1"/>
</dbReference>
<dbReference type="Pfam" id="PF10400">
    <property type="entry name" value="Vir_act_alpha_C"/>
    <property type="match status" value="1"/>
</dbReference>